<sequence length="169" mass="19071">MAMAIFSNTPVWVWLLLLFLIKRGVSALQPRKITLNKLFIIPVLFLIAGVYHLNGFSFYPTILMYIVSLILFCIIRISLLWKCPVEYDASSGLISLNGSPFVLILILVSFIFKFAMTFLLENNLMLSMDFYFQCLWGAGSGIVTGLSWGGLLYTIYRIRGVGSTQSFNS</sequence>
<dbReference type="AlphaFoldDB" id="A0AAX4EZK1"/>
<evidence type="ECO:0000256" key="1">
    <source>
        <dbReference type="SAM" id="Phobius"/>
    </source>
</evidence>
<feature type="transmembrane region" description="Helical" evidence="1">
    <location>
        <begin position="62"/>
        <end position="81"/>
    </location>
</feature>
<dbReference type="InterPro" id="IPR046730">
    <property type="entry name" value="DUF6622"/>
</dbReference>
<name>A0AAX4EZK1_9GAMM</name>
<accession>A0AAX4EZK1</accession>
<evidence type="ECO:0000313" key="2">
    <source>
        <dbReference type="EMBL" id="WOA52485.1"/>
    </source>
</evidence>
<dbReference type="Pfam" id="PF20327">
    <property type="entry name" value="DUF6622"/>
    <property type="match status" value="1"/>
</dbReference>
<reference evidence="2" key="1">
    <citation type="submission" date="2023-10" db="EMBL/GenBank/DDBJ databases">
        <title>Clonality and diversity in the soft rot Dickeya solani phytopathogen.</title>
        <authorList>
            <person name="Pedron J."/>
            <person name="Van Gijsegem F."/>
            <person name="Portier P."/>
            <person name="Taghouti G."/>
        </authorList>
    </citation>
    <scope>NUCLEOTIDE SEQUENCE</scope>
    <source>
        <strain evidence="2">CFBP5647</strain>
    </source>
</reference>
<organism evidence="2 3">
    <name type="scientific">Dickeya solani</name>
    <dbReference type="NCBI Taxonomy" id="1089444"/>
    <lineage>
        <taxon>Bacteria</taxon>
        <taxon>Pseudomonadati</taxon>
        <taxon>Pseudomonadota</taxon>
        <taxon>Gammaproteobacteria</taxon>
        <taxon>Enterobacterales</taxon>
        <taxon>Pectobacteriaceae</taxon>
        <taxon>Dickeya</taxon>
    </lineage>
</organism>
<proteinExistence type="predicted"/>
<keyword evidence="1" id="KW-1133">Transmembrane helix</keyword>
<dbReference type="EMBL" id="CP136339">
    <property type="protein sequence ID" value="WOA52485.1"/>
    <property type="molecule type" value="Genomic_DNA"/>
</dbReference>
<feature type="transmembrane region" description="Helical" evidence="1">
    <location>
        <begin position="101"/>
        <end position="120"/>
    </location>
</feature>
<feature type="transmembrane region" description="Helical" evidence="1">
    <location>
        <begin position="37"/>
        <end position="55"/>
    </location>
</feature>
<protein>
    <submittedName>
        <fullName evidence="2">DUF6622 family protein</fullName>
    </submittedName>
</protein>
<dbReference type="RefSeq" id="WP_316392887.1">
    <property type="nucleotide sequence ID" value="NZ_CP136339.1"/>
</dbReference>
<keyword evidence="1" id="KW-0812">Transmembrane</keyword>
<feature type="transmembrane region" description="Helical" evidence="1">
    <location>
        <begin position="132"/>
        <end position="156"/>
    </location>
</feature>
<dbReference type="Proteomes" id="UP001304423">
    <property type="component" value="Chromosome"/>
</dbReference>
<keyword evidence="1" id="KW-0472">Membrane</keyword>
<gene>
    <name evidence="2" type="ORF">RXA29_21935</name>
</gene>
<evidence type="ECO:0000313" key="3">
    <source>
        <dbReference type="Proteomes" id="UP001304423"/>
    </source>
</evidence>